<evidence type="ECO:0000313" key="3">
    <source>
        <dbReference type="Proteomes" id="UP001597213"/>
    </source>
</evidence>
<dbReference type="PANTHER" id="PTHR11203:SF37">
    <property type="entry name" value="INTEGRATOR COMPLEX SUBUNIT 11"/>
    <property type="match status" value="1"/>
</dbReference>
<organism evidence="2 3">
    <name type="scientific">Paracoccus pacificus</name>
    <dbReference type="NCBI Taxonomy" id="1463598"/>
    <lineage>
        <taxon>Bacteria</taxon>
        <taxon>Pseudomonadati</taxon>
        <taxon>Pseudomonadota</taxon>
        <taxon>Alphaproteobacteria</taxon>
        <taxon>Rhodobacterales</taxon>
        <taxon>Paracoccaceae</taxon>
        <taxon>Paracoccus</taxon>
    </lineage>
</organism>
<keyword evidence="3" id="KW-1185">Reference proteome</keyword>
<feature type="domain" description="Metallo-beta-lactamase" evidence="1">
    <location>
        <begin position="14"/>
        <end position="218"/>
    </location>
</feature>
<dbReference type="Gene3D" id="3.60.15.10">
    <property type="entry name" value="Ribonuclease Z/Hydroxyacylglutathione hydrolase-like"/>
    <property type="match status" value="1"/>
</dbReference>
<protein>
    <submittedName>
        <fullName evidence="2">MBL fold metallo-hydrolase</fullName>
    </submittedName>
</protein>
<name>A0ABW4R5Z9_9RHOB</name>
<dbReference type="Proteomes" id="UP001597213">
    <property type="component" value="Unassembled WGS sequence"/>
</dbReference>
<dbReference type="SMART" id="SM00849">
    <property type="entry name" value="Lactamase_B"/>
    <property type="match status" value="1"/>
</dbReference>
<dbReference type="RefSeq" id="WP_379141522.1">
    <property type="nucleotide sequence ID" value="NZ_JBHUEN010000020.1"/>
</dbReference>
<gene>
    <name evidence="2" type="ORF">ACFSCT_07520</name>
</gene>
<dbReference type="EMBL" id="JBHUEN010000020">
    <property type="protein sequence ID" value="MFD1881560.1"/>
    <property type="molecule type" value="Genomic_DNA"/>
</dbReference>
<dbReference type="InterPro" id="IPR050698">
    <property type="entry name" value="MBL"/>
</dbReference>
<dbReference type="Pfam" id="PF12706">
    <property type="entry name" value="Lactamase_B_2"/>
    <property type="match status" value="1"/>
</dbReference>
<reference evidence="3" key="1">
    <citation type="journal article" date="2019" name="Int. J. Syst. Evol. Microbiol.">
        <title>The Global Catalogue of Microorganisms (GCM) 10K type strain sequencing project: providing services to taxonomists for standard genome sequencing and annotation.</title>
        <authorList>
            <consortium name="The Broad Institute Genomics Platform"/>
            <consortium name="The Broad Institute Genome Sequencing Center for Infectious Disease"/>
            <person name="Wu L."/>
            <person name="Ma J."/>
        </authorList>
    </citation>
    <scope>NUCLEOTIDE SEQUENCE [LARGE SCALE GENOMIC DNA]</scope>
    <source>
        <strain evidence="3">CCUG 56029</strain>
    </source>
</reference>
<accession>A0ABW4R5Z9</accession>
<dbReference type="InterPro" id="IPR036866">
    <property type="entry name" value="RibonucZ/Hydroxyglut_hydro"/>
</dbReference>
<proteinExistence type="predicted"/>
<sequence length="384" mass="40701">MTNLHLYGGFGEKGRTSVGVETDGAKLIFDVGIKVGAGPDAYHPAIDPAEIPRLDALFISHAHEDHVGGLSWLIANGFQGAVYMSHEAWAETPAMQRLYACPTDLARFDLPGHRLHLFRPGATLECRGLRIPTGRSGHVPGGAWYVVETGRERIAYCGDMVPHSPVLVMDPVPASDVILLDASYGGDDRGMALRAGEIRDWLAAAKGGCLLPLPVSGKPLEVLALLKGDFAIHHSMIAPIQSQLESVGALRPEAVAVIRAALDRARPWDDADPLPAMPLLTWDGMGATGPSAMALARADAAGLPILLTGHLPADTPARILYDSGRAAWIRLPTHPVASENRAIWQGAGAGRVFGHSSDEPGLIALQAAIPPLDTSARTGQVHRL</sequence>
<dbReference type="InterPro" id="IPR001279">
    <property type="entry name" value="Metallo-B-lactamas"/>
</dbReference>
<comment type="caution">
    <text evidence="2">The sequence shown here is derived from an EMBL/GenBank/DDBJ whole genome shotgun (WGS) entry which is preliminary data.</text>
</comment>
<evidence type="ECO:0000313" key="2">
    <source>
        <dbReference type="EMBL" id="MFD1881560.1"/>
    </source>
</evidence>
<dbReference type="PANTHER" id="PTHR11203">
    <property type="entry name" value="CLEAVAGE AND POLYADENYLATION SPECIFICITY FACTOR FAMILY MEMBER"/>
    <property type="match status" value="1"/>
</dbReference>
<evidence type="ECO:0000259" key="1">
    <source>
        <dbReference type="SMART" id="SM00849"/>
    </source>
</evidence>
<dbReference type="SUPFAM" id="SSF56281">
    <property type="entry name" value="Metallo-hydrolase/oxidoreductase"/>
    <property type="match status" value="1"/>
</dbReference>